<evidence type="ECO:0000313" key="3">
    <source>
        <dbReference type="Proteomes" id="UP000605253"/>
    </source>
</evidence>
<evidence type="ECO:0000256" key="1">
    <source>
        <dbReference type="SAM" id="SignalP"/>
    </source>
</evidence>
<dbReference type="PIRSF" id="PIRSF014995">
    <property type="entry name" value="UCP014995"/>
    <property type="match status" value="1"/>
</dbReference>
<name>A0A917FMJ3_9GAMM</name>
<accession>A0A917FMJ3</accession>
<evidence type="ECO:0008006" key="4">
    <source>
        <dbReference type="Google" id="ProtNLM"/>
    </source>
</evidence>
<dbReference type="InterPro" id="IPR014469">
    <property type="entry name" value="DUF2271"/>
</dbReference>
<dbReference type="AlphaFoldDB" id="A0A917FMJ3"/>
<dbReference type="Pfam" id="PF10029">
    <property type="entry name" value="DUF2271"/>
    <property type="match status" value="1"/>
</dbReference>
<protein>
    <recommendedName>
        <fullName evidence="4">DUF2271 domain-containing protein</fullName>
    </recommendedName>
</protein>
<sequence length="165" mass="18758">MKKFISITLIAWSMLATSQVSEFSINIDIPKINVSEYHAPYIATWIENDQGKTVIATSLWYDQQEKWLKDIRQWWRRTGRNQSPPYDGVTGATRRPGMHKLVLQAAEIEQQLLAGNYKLMIEASREVGGREVLSLPFTWPVKTTLTVSAQGEHELGKVTLTISNP</sequence>
<feature type="signal peptide" evidence="1">
    <location>
        <begin position="1"/>
        <end position="18"/>
    </location>
</feature>
<keyword evidence="3" id="KW-1185">Reference proteome</keyword>
<gene>
    <name evidence="2" type="ORF">GCM10011365_12540</name>
</gene>
<reference evidence="2" key="1">
    <citation type="journal article" date="2014" name="Int. J. Syst. Evol. Microbiol.">
        <title>Complete genome sequence of Corynebacterium casei LMG S-19264T (=DSM 44701T), isolated from a smear-ripened cheese.</title>
        <authorList>
            <consortium name="US DOE Joint Genome Institute (JGI-PGF)"/>
            <person name="Walter F."/>
            <person name="Albersmeier A."/>
            <person name="Kalinowski J."/>
            <person name="Ruckert C."/>
        </authorList>
    </citation>
    <scope>NUCLEOTIDE SEQUENCE</scope>
    <source>
        <strain evidence="2">CGMCC 1.12181</strain>
    </source>
</reference>
<dbReference type="RefSeq" id="WP_229728273.1">
    <property type="nucleotide sequence ID" value="NZ_BAABJF010000015.1"/>
</dbReference>
<keyword evidence="1" id="KW-0732">Signal</keyword>
<feature type="chain" id="PRO_5037365069" description="DUF2271 domain-containing protein" evidence="1">
    <location>
        <begin position="19"/>
        <end position="165"/>
    </location>
</feature>
<dbReference type="Proteomes" id="UP000605253">
    <property type="component" value="Unassembled WGS sequence"/>
</dbReference>
<dbReference type="EMBL" id="BMEO01000004">
    <property type="protein sequence ID" value="GGF92768.1"/>
    <property type="molecule type" value="Genomic_DNA"/>
</dbReference>
<reference evidence="2" key="2">
    <citation type="submission" date="2020-09" db="EMBL/GenBank/DDBJ databases">
        <authorList>
            <person name="Sun Q."/>
            <person name="Zhou Y."/>
        </authorList>
    </citation>
    <scope>NUCLEOTIDE SEQUENCE</scope>
    <source>
        <strain evidence="2">CGMCC 1.12181</strain>
    </source>
</reference>
<organism evidence="2 3">
    <name type="scientific">Marinicella pacifica</name>
    <dbReference type="NCBI Taxonomy" id="1171543"/>
    <lineage>
        <taxon>Bacteria</taxon>
        <taxon>Pseudomonadati</taxon>
        <taxon>Pseudomonadota</taxon>
        <taxon>Gammaproteobacteria</taxon>
        <taxon>Lysobacterales</taxon>
        <taxon>Marinicellaceae</taxon>
        <taxon>Marinicella</taxon>
    </lineage>
</organism>
<proteinExistence type="predicted"/>
<evidence type="ECO:0000313" key="2">
    <source>
        <dbReference type="EMBL" id="GGF92768.1"/>
    </source>
</evidence>
<comment type="caution">
    <text evidence="2">The sequence shown here is derived from an EMBL/GenBank/DDBJ whole genome shotgun (WGS) entry which is preliminary data.</text>
</comment>